<feature type="region of interest" description="Disordered" evidence="1">
    <location>
        <begin position="68"/>
        <end position="123"/>
    </location>
</feature>
<protein>
    <submittedName>
        <fullName evidence="2">Uncharacterized protein</fullName>
    </submittedName>
</protein>
<accession>M2UVL9</accession>
<dbReference type="EMBL" id="KB445576">
    <property type="protein sequence ID" value="EMD91842.1"/>
    <property type="molecule type" value="Genomic_DNA"/>
</dbReference>
<name>M2UVL9_COCH5</name>
<evidence type="ECO:0000313" key="2">
    <source>
        <dbReference type="EMBL" id="EMD91842.1"/>
    </source>
</evidence>
<evidence type="ECO:0000256" key="1">
    <source>
        <dbReference type="SAM" id="MobiDB-lite"/>
    </source>
</evidence>
<keyword evidence="3" id="KW-1185">Reference proteome</keyword>
<organism evidence="2 3">
    <name type="scientific">Cochliobolus heterostrophus (strain C5 / ATCC 48332 / race O)</name>
    <name type="common">Southern corn leaf blight fungus</name>
    <name type="synonym">Bipolaris maydis</name>
    <dbReference type="NCBI Taxonomy" id="701091"/>
    <lineage>
        <taxon>Eukaryota</taxon>
        <taxon>Fungi</taxon>
        <taxon>Dikarya</taxon>
        <taxon>Ascomycota</taxon>
        <taxon>Pezizomycotina</taxon>
        <taxon>Dothideomycetes</taxon>
        <taxon>Pleosporomycetidae</taxon>
        <taxon>Pleosporales</taxon>
        <taxon>Pleosporineae</taxon>
        <taxon>Pleosporaceae</taxon>
        <taxon>Bipolaris</taxon>
    </lineage>
</organism>
<dbReference type="AlphaFoldDB" id="M2UVL9"/>
<reference evidence="3" key="2">
    <citation type="journal article" date="2013" name="PLoS Genet.">
        <title>Comparative genome structure, secondary metabolite, and effector coding capacity across Cochliobolus pathogens.</title>
        <authorList>
            <person name="Condon B.J."/>
            <person name="Leng Y."/>
            <person name="Wu D."/>
            <person name="Bushley K.E."/>
            <person name="Ohm R.A."/>
            <person name="Otillar R."/>
            <person name="Martin J."/>
            <person name="Schackwitz W."/>
            <person name="Grimwood J."/>
            <person name="MohdZainudin N."/>
            <person name="Xue C."/>
            <person name="Wang R."/>
            <person name="Manning V.A."/>
            <person name="Dhillon B."/>
            <person name="Tu Z.J."/>
            <person name="Steffenson B.J."/>
            <person name="Salamov A."/>
            <person name="Sun H."/>
            <person name="Lowry S."/>
            <person name="LaButti K."/>
            <person name="Han J."/>
            <person name="Copeland A."/>
            <person name="Lindquist E."/>
            <person name="Barry K."/>
            <person name="Schmutz J."/>
            <person name="Baker S.E."/>
            <person name="Ciuffetti L.M."/>
            <person name="Grigoriev I.V."/>
            <person name="Zhong S."/>
            <person name="Turgeon B.G."/>
        </authorList>
    </citation>
    <scope>NUCLEOTIDE SEQUENCE [LARGE SCALE GENOMIC DNA]</scope>
    <source>
        <strain evidence="3">C5 / ATCC 48332 / race O</strain>
    </source>
</reference>
<dbReference type="Proteomes" id="UP000016936">
    <property type="component" value="Unassembled WGS sequence"/>
</dbReference>
<feature type="compositionally biased region" description="Basic and acidic residues" evidence="1">
    <location>
        <begin position="72"/>
        <end position="91"/>
    </location>
</feature>
<gene>
    <name evidence="2" type="ORF">COCHEDRAFT_1156177</name>
</gene>
<dbReference type="OMA" id="CYPDDRE"/>
<dbReference type="OrthoDB" id="3693190at2759"/>
<dbReference type="HOGENOM" id="CLU_1261291_0_0_1"/>
<proteinExistence type="predicted"/>
<evidence type="ECO:0000313" key="3">
    <source>
        <dbReference type="Proteomes" id="UP000016936"/>
    </source>
</evidence>
<reference evidence="2 3" key="1">
    <citation type="journal article" date="2012" name="PLoS Pathog.">
        <title>Diverse lifestyles and strategies of plant pathogenesis encoded in the genomes of eighteen Dothideomycetes fungi.</title>
        <authorList>
            <person name="Ohm R.A."/>
            <person name="Feau N."/>
            <person name="Henrissat B."/>
            <person name="Schoch C.L."/>
            <person name="Horwitz B.A."/>
            <person name="Barry K.W."/>
            <person name="Condon B.J."/>
            <person name="Copeland A.C."/>
            <person name="Dhillon B."/>
            <person name="Glaser F."/>
            <person name="Hesse C.N."/>
            <person name="Kosti I."/>
            <person name="LaButti K."/>
            <person name="Lindquist E.A."/>
            <person name="Lucas S."/>
            <person name="Salamov A.A."/>
            <person name="Bradshaw R.E."/>
            <person name="Ciuffetti L."/>
            <person name="Hamelin R.C."/>
            <person name="Kema G.H.J."/>
            <person name="Lawrence C."/>
            <person name="Scott J.A."/>
            <person name="Spatafora J.W."/>
            <person name="Turgeon B.G."/>
            <person name="de Wit P.J.G.M."/>
            <person name="Zhong S."/>
            <person name="Goodwin S.B."/>
            <person name="Grigoriev I.V."/>
        </authorList>
    </citation>
    <scope>NUCLEOTIDE SEQUENCE [LARGE SCALE GENOMIC DNA]</scope>
    <source>
        <strain evidence="3">C5 / ATCC 48332 / race O</strain>
    </source>
</reference>
<sequence>MTQTATSKLPIPTLYLLGFDCYPDDREYFEARRATGSATPYWFKTKLVYEDIAASPFTRTVVAGAPKSSMEGTHEYGKDSKTVKVEERETTGDDEAREETNILHTKKTNEKEQRVKRPPKSPRRKIITIPLPKRRVVFAWAPRKHQRPHASLSHRAPTPFLRRRTRKPKHVVKQQDYADQRPLLDMTPPPFLHLNYDTRLDTYPVPLPQPPARLEHQTNRSSAVRPSLPAFFSWR</sequence>